<keyword evidence="5" id="KW-0560">Oxidoreductase</keyword>
<evidence type="ECO:0000256" key="1">
    <source>
        <dbReference type="ARBA" id="ARBA00001974"/>
    </source>
</evidence>
<evidence type="ECO:0000256" key="4">
    <source>
        <dbReference type="ARBA" id="ARBA00022827"/>
    </source>
</evidence>
<dbReference type="SUPFAM" id="SSF51905">
    <property type="entry name" value="FAD/NAD(P)-binding domain"/>
    <property type="match status" value="1"/>
</dbReference>
<comment type="cofactor">
    <cofactor evidence="1">
        <name>FAD</name>
        <dbReference type="ChEBI" id="CHEBI:57692"/>
    </cofactor>
</comment>
<dbReference type="RefSeq" id="WP_345423026.1">
    <property type="nucleotide sequence ID" value="NZ_AP031496.1"/>
</dbReference>
<reference evidence="8" key="1">
    <citation type="journal article" date="2019" name="Int. J. Syst. Evol. Microbiol.">
        <title>The Global Catalogue of Microorganisms (GCM) 10K type strain sequencing project: providing services to taxonomists for standard genome sequencing and annotation.</title>
        <authorList>
            <consortium name="The Broad Institute Genomics Platform"/>
            <consortium name="The Broad Institute Genome Sequencing Center for Infectious Disease"/>
            <person name="Wu L."/>
            <person name="Ma J."/>
        </authorList>
    </citation>
    <scope>NUCLEOTIDE SEQUENCE [LARGE SCALE GENOMIC DNA]</scope>
    <source>
        <strain evidence="8">JCM 19134</strain>
    </source>
</reference>
<dbReference type="GO" id="GO:0004368">
    <property type="term" value="F:glycerol-3-phosphate dehydrogenase (quinone) activity"/>
    <property type="evidence" value="ECO:0007669"/>
    <property type="project" value="InterPro"/>
</dbReference>
<comment type="caution">
    <text evidence="7">The sequence shown here is derived from an EMBL/GenBank/DDBJ whole genome shotgun (WGS) entry which is preliminary data.</text>
</comment>
<evidence type="ECO:0000259" key="6">
    <source>
        <dbReference type="Pfam" id="PF01266"/>
    </source>
</evidence>
<evidence type="ECO:0000313" key="8">
    <source>
        <dbReference type="Proteomes" id="UP001409585"/>
    </source>
</evidence>
<dbReference type="AlphaFoldDB" id="A0AAV3U3H7"/>
<protein>
    <submittedName>
        <fullName evidence="7">FAD-dependent oxidoreductase</fullName>
    </submittedName>
</protein>
<dbReference type="InterPro" id="IPR000447">
    <property type="entry name" value="G3P_DH_FAD-dep"/>
</dbReference>
<dbReference type="Gene3D" id="3.30.9.10">
    <property type="entry name" value="D-Amino Acid Oxidase, subunit A, domain 2"/>
    <property type="match status" value="1"/>
</dbReference>
<organism evidence="7 8">
    <name type="scientific">Halioxenophilus aromaticivorans</name>
    <dbReference type="NCBI Taxonomy" id="1306992"/>
    <lineage>
        <taxon>Bacteria</taxon>
        <taxon>Pseudomonadati</taxon>
        <taxon>Pseudomonadota</taxon>
        <taxon>Gammaproteobacteria</taxon>
        <taxon>Alteromonadales</taxon>
        <taxon>Alteromonadaceae</taxon>
        <taxon>Halioxenophilus</taxon>
    </lineage>
</organism>
<dbReference type="EMBL" id="BAABLX010000024">
    <property type="protein sequence ID" value="GAA4946188.1"/>
    <property type="molecule type" value="Genomic_DNA"/>
</dbReference>
<feature type="domain" description="FAD dependent oxidoreductase" evidence="6">
    <location>
        <begin position="8"/>
        <end position="347"/>
    </location>
</feature>
<evidence type="ECO:0000256" key="5">
    <source>
        <dbReference type="ARBA" id="ARBA00023002"/>
    </source>
</evidence>
<keyword evidence="3" id="KW-0285">Flavoprotein</keyword>
<sequence length="379" mass="42905">MTDKTVYDLIIAGAGIHGAAIAHQAVSNGLSVLVLEQYDRAARATSGRSSKLIHGGLRYLESFNFKLVRECLLDRQRLLEQYPDLVRMRRFFIPIYKNTNRSRFTINAGLTLYGLLGAGGKYSRHRKIPKKDWDALDGIKQDELLAVYQYWDAQTDDAKLTSRLLQEAQAPNKGPKAEVIFNASVEMCERNGDKLRVKYLQEDVPVVAHGRHFINATGPWVNDTLAKCKPSVEGLPVDLVQGTHLELPGQLKKGIYYFEAPQDKRAVFAMPWYGKILFGTTETVYRGDPAEVKPTMLEESYLLTIFNYYFPDNPVERTDVISSWAGLRVLPSSEASPFKRSRDTIFHKDDDNDPRILSIYGGKLTSHYSTAEKLLKLLR</sequence>
<dbReference type="Proteomes" id="UP001409585">
    <property type="component" value="Unassembled WGS sequence"/>
</dbReference>
<comment type="similarity">
    <text evidence="2">Belongs to the FAD-dependent glycerol-3-phosphate dehydrogenase family.</text>
</comment>
<dbReference type="InterPro" id="IPR036188">
    <property type="entry name" value="FAD/NAD-bd_sf"/>
</dbReference>
<name>A0AAV3U3H7_9ALTE</name>
<dbReference type="GO" id="GO:0046168">
    <property type="term" value="P:glycerol-3-phosphate catabolic process"/>
    <property type="evidence" value="ECO:0007669"/>
    <property type="project" value="TreeGrafter"/>
</dbReference>
<dbReference type="PANTHER" id="PTHR11985:SF15">
    <property type="entry name" value="GLYCEROL-3-PHOSPHATE DEHYDROGENASE, MITOCHONDRIAL"/>
    <property type="match status" value="1"/>
</dbReference>
<gene>
    <name evidence="7" type="ORF">GCM10025791_26870</name>
</gene>
<keyword evidence="8" id="KW-1185">Reference proteome</keyword>
<evidence type="ECO:0000256" key="3">
    <source>
        <dbReference type="ARBA" id="ARBA00022630"/>
    </source>
</evidence>
<dbReference type="PRINTS" id="PR01001">
    <property type="entry name" value="FADG3PDH"/>
</dbReference>
<evidence type="ECO:0000313" key="7">
    <source>
        <dbReference type="EMBL" id="GAA4946188.1"/>
    </source>
</evidence>
<accession>A0AAV3U3H7</accession>
<dbReference type="Gene3D" id="3.50.50.60">
    <property type="entry name" value="FAD/NAD(P)-binding domain"/>
    <property type="match status" value="1"/>
</dbReference>
<dbReference type="PANTHER" id="PTHR11985">
    <property type="entry name" value="GLYCEROL-3-PHOSPHATE DEHYDROGENASE"/>
    <property type="match status" value="1"/>
</dbReference>
<dbReference type="Pfam" id="PF01266">
    <property type="entry name" value="DAO"/>
    <property type="match status" value="1"/>
</dbReference>
<dbReference type="InterPro" id="IPR006076">
    <property type="entry name" value="FAD-dep_OxRdtase"/>
</dbReference>
<evidence type="ECO:0000256" key="2">
    <source>
        <dbReference type="ARBA" id="ARBA00007330"/>
    </source>
</evidence>
<keyword evidence="4" id="KW-0274">FAD</keyword>
<proteinExistence type="inferred from homology"/>